<comment type="caution">
    <text evidence="3">The sequence shown here is derived from an EMBL/GenBank/DDBJ whole genome shotgun (WGS) entry which is preliminary data.</text>
</comment>
<gene>
    <name evidence="3" type="ORF">C7B47_13970</name>
</gene>
<proteinExistence type="predicted"/>
<dbReference type="Pfam" id="PF03050">
    <property type="entry name" value="DDE_Tnp_IS66"/>
    <property type="match status" value="1"/>
</dbReference>
<dbReference type="NCBIfam" id="NF033517">
    <property type="entry name" value="transpos_IS66"/>
    <property type="match status" value="1"/>
</dbReference>
<evidence type="ECO:0000313" key="4">
    <source>
        <dbReference type="Proteomes" id="UP000242705"/>
    </source>
</evidence>
<dbReference type="PANTHER" id="PTHR33678">
    <property type="entry name" value="BLL1576 PROTEIN"/>
    <property type="match status" value="1"/>
</dbReference>
<dbReference type="AlphaFoldDB" id="A0A2T2WRA4"/>
<dbReference type="Proteomes" id="UP000242705">
    <property type="component" value="Unassembled WGS sequence"/>
</dbReference>
<evidence type="ECO:0000259" key="2">
    <source>
        <dbReference type="Pfam" id="PF13817"/>
    </source>
</evidence>
<dbReference type="InterPro" id="IPR004291">
    <property type="entry name" value="Transposase_IS66_central"/>
</dbReference>
<protein>
    <submittedName>
        <fullName evidence="3">IS66 family transposase</fullName>
    </submittedName>
</protein>
<reference evidence="3 4" key="1">
    <citation type="journal article" date="2014" name="BMC Genomics">
        <title>Comparison of environmental and isolate Sulfobacillus genomes reveals diverse carbon, sulfur, nitrogen, and hydrogen metabolisms.</title>
        <authorList>
            <person name="Justice N.B."/>
            <person name="Norman A."/>
            <person name="Brown C.T."/>
            <person name="Singh A."/>
            <person name="Thomas B.C."/>
            <person name="Banfield J.F."/>
        </authorList>
    </citation>
    <scope>NUCLEOTIDE SEQUENCE [LARGE SCALE GENOMIC DNA]</scope>
    <source>
        <strain evidence="3">AMDSBA5</strain>
    </source>
</reference>
<feature type="domain" description="Transposase IS66 C-terminal" evidence="2">
    <location>
        <begin position="283"/>
        <end position="323"/>
    </location>
</feature>
<dbReference type="InterPro" id="IPR052344">
    <property type="entry name" value="Transposase-related"/>
</dbReference>
<feature type="domain" description="Transposase IS66 central" evidence="1">
    <location>
        <begin position="1"/>
        <end position="276"/>
    </location>
</feature>
<feature type="non-terminal residue" evidence="3">
    <location>
        <position position="1"/>
    </location>
</feature>
<name>A0A2T2WRA4_SULTH</name>
<organism evidence="3 4">
    <name type="scientific">Sulfobacillus thermosulfidooxidans</name>
    <dbReference type="NCBI Taxonomy" id="28034"/>
    <lineage>
        <taxon>Bacteria</taxon>
        <taxon>Bacillati</taxon>
        <taxon>Bacillota</taxon>
        <taxon>Clostridia</taxon>
        <taxon>Eubacteriales</taxon>
        <taxon>Clostridiales Family XVII. Incertae Sedis</taxon>
        <taxon>Sulfobacillus</taxon>
    </lineage>
</organism>
<evidence type="ECO:0000313" key="3">
    <source>
        <dbReference type="EMBL" id="PSR24767.1"/>
    </source>
</evidence>
<sequence length="339" mass="39122">ILHQKFTVGLPLYRQEQEWARLGVPLSRQTLANWVVYAAHEWLQPLYAQLQSALRERDILQADETTVQVLDEAGRRADQKSYMWLYRTGREAPAIVLYDYQPTRSGDHPKAFLQGFHGYLHVDGYSGYHDLPDVVLVGCWSHARRKFMEALKSLPAAQRDGPSFVREGLDFCNRLFAIERDLRDASPEERQRARQARSRPVLAQFLWWLRDKRSLILPKSGLGQAVTYCLNQWTPLTNFLRDGRLEIDNNRSERSIKPFVIGRKAWLFAKTPRGARASAIVYSIVETAKENGLNPRNYLHYLFEQLPNRNLQDPAIWADLLPWSSALPASLKNPVSKKV</sequence>
<dbReference type="EMBL" id="PXYX01000043">
    <property type="protein sequence ID" value="PSR24767.1"/>
    <property type="molecule type" value="Genomic_DNA"/>
</dbReference>
<accession>A0A2T2WRA4</accession>
<dbReference type="Pfam" id="PF13817">
    <property type="entry name" value="DDE_Tnp_IS66_C"/>
    <property type="match status" value="1"/>
</dbReference>
<evidence type="ECO:0000259" key="1">
    <source>
        <dbReference type="Pfam" id="PF03050"/>
    </source>
</evidence>
<dbReference type="InterPro" id="IPR039552">
    <property type="entry name" value="IS66_C"/>
</dbReference>